<sequence>MKKMTKHLTLLLVLCVVLAGCAPKSNPPASSASQSPGADSGATAQPAAASSTLTVAFSEGGTTLDPAEASDLTSDTFVIAAYDQLVTYGVKTVDGADVANTDEIKPMLAESWSVSDDNLTYTFKLRSGVKFQSGNTVTADSVVYTFDRVKNSKSGSFLYGMADIKTVTAKDPSTVEIAVNKPNHMFMQIIALYNFSIVDDVAMKGKSADYLKTNTAGSGPFAVEKWDPASEAVLTANADYWQGAPKLSKVTLKFTKEASNRVLLLDKGDVDMAIEIPAKDVSSLQANSALSVKSNASNRILFLALNNKVKPFDNVKVRQAIAYAIPYDQLINDVMHGQAKQMKSAVASNTPGYTDKGYTYEHNLDKAKQLLQEAGYGNGFSFDLTLGSGFQDWEDDAVLIQAELAKVGVTMNINKVARAQFLEMQKKKNLTAYISKWTSFVNDPGYHLGFLMYGKGSSNYNNYSNAEVDKLWEQASAEPNADARKQLYEKAQEIITTEAPWSYLYEYNRIVGMNAKVSGYVYYPDEIIRFYPLSKN</sequence>
<dbReference type="Gene3D" id="3.90.76.10">
    <property type="entry name" value="Dipeptide-binding Protein, Domain 1"/>
    <property type="match status" value="1"/>
</dbReference>
<reference evidence="8 9" key="1">
    <citation type="submission" date="2014-08" db="EMBL/GenBank/DDBJ databases">
        <title>Comparative genomics of the Paenibacillus odorifer group.</title>
        <authorList>
            <person name="den Bakker H.C."/>
            <person name="Tsai Y.-C."/>
            <person name="Martin N."/>
            <person name="Korlach J."/>
            <person name="Wiedmann M."/>
        </authorList>
    </citation>
    <scope>NUCLEOTIDE SEQUENCE [LARGE SCALE GENOMIC DNA]</scope>
    <source>
        <strain evidence="8 9">DSM 1735</strain>
    </source>
</reference>
<dbReference type="STRING" id="44251.PDUR_01440"/>
<dbReference type="Gene3D" id="3.10.105.10">
    <property type="entry name" value="Dipeptide-binding Protein, Domain 3"/>
    <property type="match status" value="1"/>
</dbReference>
<dbReference type="GO" id="GO:0030313">
    <property type="term" value="C:cell envelope"/>
    <property type="evidence" value="ECO:0007669"/>
    <property type="project" value="UniProtKB-SubCell"/>
</dbReference>
<evidence type="ECO:0000313" key="8">
    <source>
        <dbReference type="EMBL" id="AIQ10831.1"/>
    </source>
</evidence>
<evidence type="ECO:0000256" key="4">
    <source>
        <dbReference type="ARBA" id="ARBA00022729"/>
    </source>
</evidence>
<keyword evidence="9" id="KW-1185">Reference proteome</keyword>
<evidence type="ECO:0000256" key="6">
    <source>
        <dbReference type="SAM" id="SignalP"/>
    </source>
</evidence>
<comment type="subcellular location">
    <subcellularLocation>
        <location evidence="1">Cell envelope</location>
    </subcellularLocation>
</comment>
<dbReference type="GO" id="GO:0043190">
    <property type="term" value="C:ATP-binding cassette (ABC) transporter complex"/>
    <property type="evidence" value="ECO:0007669"/>
    <property type="project" value="InterPro"/>
</dbReference>
<dbReference type="InterPro" id="IPR030678">
    <property type="entry name" value="Peptide/Ni-bd"/>
</dbReference>
<dbReference type="OrthoDB" id="9796817at2"/>
<dbReference type="EMBL" id="CP009288">
    <property type="protein sequence ID" value="AIQ10831.1"/>
    <property type="molecule type" value="Genomic_DNA"/>
</dbReference>
<dbReference type="RefSeq" id="WP_042204757.1">
    <property type="nucleotide sequence ID" value="NZ_CP009288.1"/>
</dbReference>
<feature type="signal peptide" evidence="6">
    <location>
        <begin position="1"/>
        <end position="19"/>
    </location>
</feature>
<organism evidence="8 9">
    <name type="scientific">Paenibacillus durus</name>
    <name type="common">Paenibacillus azotofixans</name>
    <dbReference type="NCBI Taxonomy" id="44251"/>
    <lineage>
        <taxon>Bacteria</taxon>
        <taxon>Bacillati</taxon>
        <taxon>Bacillota</taxon>
        <taxon>Bacilli</taxon>
        <taxon>Bacillales</taxon>
        <taxon>Paenibacillaceae</taxon>
        <taxon>Paenibacillus</taxon>
    </lineage>
</organism>
<evidence type="ECO:0000256" key="3">
    <source>
        <dbReference type="ARBA" id="ARBA00022448"/>
    </source>
</evidence>
<evidence type="ECO:0000256" key="5">
    <source>
        <dbReference type="SAM" id="MobiDB-lite"/>
    </source>
</evidence>
<keyword evidence="3" id="KW-0813">Transport</keyword>
<dbReference type="Proteomes" id="UP000029409">
    <property type="component" value="Chromosome"/>
</dbReference>
<dbReference type="GO" id="GO:0015833">
    <property type="term" value="P:peptide transport"/>
    <property type="evidence" value="ECO:0007669"/>
    <property type="project" value="TreeGrafter"/>
</dbReference>
<name>A0A089HFX1_PAEDU</name>
<accession>A0A089HFX1</accession>
<evidence type="ECO:0000256" key="1">
    <source>
        <dbReference type="ARBA" id="ARBA00004196"/>
    </source>
</evidence>
<dbReference type="GO" id="GO:0042597">
    <property type="term" value="C:periplasmic space"/>
    <property type="evidence" value="ECO:0007669"/>
    <property type="project" value="UniProtKB-ARBA"/>
</dbReference>
<dbReference type="CDD" id="cd08512">
    <property type="entry name" value="PBP2_NikA_DppA_OppA_like_7"/>
    <property type="match status" value="1"/>
</dbReference>
<dbReference type="PANTHER" id="PTHR30290">
    <property type="entry name" value="PERIPLASMIC BINDING COMPONENT OF ABC TRANSPORTER"/>
    <property type="match status" value="1"/>
</dbReference>
<evidence type="ECO:0000256" key="2">
    <source>
        <dbReference type="ARBA" id="ARBA00005695"/>
    </source>
</evidence>
<dbReference type="Pfam" id="PF00496">
    <property type="entry name" value="SBP_bac_5"/>
    <property type="match status" value="1"/>
</dbReference>
<dbReference type="PANTHER" id="PTHR30290:SF10">
    <property type="entry name" value="PERIPLASMIC OLIGOPEPTIDE-BINDING PROTEIN-RELATED"/>
    <property type="match status" value="1"/>
</dbReference>
<dbReference type="KEGG" id="pdu:PDUR_01440"/>
<dbReference type="AlphaFoldDB" id="A0A089HFX1"/>
<keyword evidence="4 6" id="KW-0732">Signal</keyword>
<protein>
    <submittedName>
        <fullName evidence="8">Peptide ABC transporter substrate-binding protein</fullName>
    </submittedName>
</protein>
<dbReference type="SUPFAM" id="SSF53850">
    <property type="entry name" value="Periplasmic binding protein-like II"/>
    <property type="match status" value="1"/>
</dbReference>
<dbReference type="PIRSF" id="PIRSF002741">
    <property type="entry name" value="MppA"/>
    <property type="match status" value="1"/>
</dbReference>
<evidence type="ECO:0000259" key="7">
    <source>
        <dbReference type="Pfam" id="PF00496"/>
    </source>
</evidence>
<dbReference type="eggNOG" id="COG0747">
    <property type="taxonomic scope" value="Bacteria"/>
</dbReference>
<gene>
    <name evidence="8" type="ORF">PDUR_01440</name>
</gene>
<evidence type="ECO:0000313" key="9">
    <source>
        <dbReference type="Proteomes" id="UP000029409"/>
    </source>
</evidence>
<feature type="domain" description="Solute-binding protein family 5" evidence="7">
    <location>
        <begin position="103"/>
        <end position="457"/>
    </location>
</feature>
<dbReference type="InterPro" id="IPR000914">
    <property type="entry name" value="SBP_5_dom"/>
</dbReference>
<feature type="chain" id="PRO_5038828518" evidence="6">
    <location>
        <begin position="20"/>
        <end position="536"/>
    </location>
</feature>
<dbReference type="InterPro" id="IPR039424">
    <property type="entry name" value="SBP_5"/>
</dbReference>
<dbReference type="PROSITE" id="PS51257">
    <property type="entry name" value="PROKAR_LIPOPROTEIN"/>
    <property type="match status" value="1"/>
</dbReference>
<feature type="compositionally biased region" description="Low complexity" evidence="5">
    <location>
        <begin position="26"/>
        <end position="40"/>
    </location>
</feature>
<dbReference type="GO" id="GO:1904680">
    <property type="term" value="F:peptide transmembrane transporter activity"/>
    <property type="evidence" value="ECO:0007669"/>
    <property type="project" value="TreeGrafter"/>
</dbReference>
<proteinExistence type="inferred from homology"/>
<comment type="similarity">
    <text evidence="2">Belongs to the bacterial solute-binding protein 5 family.</text>
</comment>
<dbReference type="Gene3D" id="3.40.190.10">
    <property type="entry name" value="Periplasmic binding protein-like II"/>
    <property type="match status" value="1"/>
</dbReference>
<feature type="region of interest" description="Disordered" evidence="5">
    <location>
        <begin position="26"/>
        <end position="45"/>
    </location>
</feature>